<keyword evidence="1" id="KW-1133">Transmembrane helix</keyword>
<proteinExistence type="predicted"/>
<gene>
    <name evidence="2" type="ORF">RUM43_014183</name>
</gene>
<evidence type="ECO:0000313" key="3">
    <source>
        <dbReference type="Proteomes" id="UP001372834"/>
    </source>
</evidence>
<organism evidence="2 3">
    <name type="scientific">Polyplax serrata</name>
    <name type="common">Common mouse louse</name>
    <dbReference type="NCBI Taxonomy" id="468196"/>
    <lineage>
        <taxon>Eukaryota</taxon>
        <taxon>Metazoa</taxon>
        <taxon>Ecdysozoa</taxon>
        <taxon>Arthropoda</taxon>
        <taxon>Hexapoda</taxon>
        <taxon>Insecta</taxon>
        <taxon>Pterygota</taxon>
        <taxon>Neoptera</taxon>
        <taxon>Paraneoptera</taxon>
        <taxon>Psocodea</taxon>
        <taxon>Troctomorpha</taxon>
        <taxon>Phthiraptera</taxon>
        <taxon>Anoplura</taxon>
        <taxon>Polyplacidae</taxon>
        <taxon>Polyplax</taxon>
    </lineage>
</organism>
<comment type="caution">
    <text evidence="2">The sequence shown here is derived from an EMBL/GenBank/DDBJ whole genome shotgun (WGS) entry which is preliminary data.</text>
</comment>
<feature type="transmembrane region" description="Helical" evidence="1">
    <location>
        <begin position="164"/>
        <end position="181"/>
    </location>
</feature>
<reference evidence="2 3" key="1">
    <citation type="submission" date="2023-10" db="EMBL/GenBank/DDBJ databases">
        <title>Genomes of two closely related lineages of the louse Polyplax serrata with different host specificities.</title>
        <authorList>
            <person name="Martinu J."/>
            <person name="Tarabai H."/>
            <person name="Stefka J."/>
            <person name="Hypsa V."/>
        </authorList>
    </citation>
    <scope>NUCLEOTIDE SEQUENCE [LARGE SCALE GENOMIC DNA]</scope>
    <source>
        <strain evidence="2">HR10_N</strain>
    </source>
</reference>
<evidence type="ECO:0008006" key="4">
    <source>
        <dbReference type="Google" id="ProtNLM"/>
    </source>
</evidence>
<dbReference type="PANTHER" id="PTHR20921">
    <property type="entry name" value="TRANSMEMBRANE PROTEIN 222"/>
    <property type="match status" value="1"/>
</dbReference>
<dbReference type="PANTHER" id="PTHR20921:SF0">
    <property type="entry name" value="TRANSMEMBRANE PROTEIN 222"/>
    <property type="match status" value="1"/>
</dbReference>
<evidence type="ECO:0000256" key="1">
    <source>
        <dbReference type="SAM" id="Phobius"/>
    </source>
</evidence>
<protein>
    <recommendedName>
        <fullName evidence="4">Transmembrane protein 222</fullName>
    </recommendedName>
</protein>
<sequence length="182" mass="20783">MVGSNQGSHCCSNTEEMMFDKTINHLNQRFPCSIVWTPIPCLTWFFPFIGHMGIATSAGIIRDFAAPYYVGTDNMAFGKPTKYWQLDPTKALGGVEGWDTAVNEASEIYKDRMHNLFVDNCHSHVAMALNKMYYESSHWNMVKLAFLIFIYGKYVNNQAILKTWLPFIFVIAAIIFIVCMVK</sequence>
<dbReference type="EMBL" id="JAWJWE010000009">
    <property type="protein sequence ID" value="KAK6631087.1"/>
    <property type="molecule type" value="Genomic_DNA"/>
</dbReference>
<keyword evidence="1" id="KW-0472">Membrane</keyword>
<name>A0AAN8PID8_POLSC</name>
<dbReference type="Proteomes" id="UP001372834">
    <property type="component" value="Unassembled WGS sequence"/>
</dbReference>
<dbReference type="InterPro" id="IPR008496">
    <property type="entry name" value="TMEM222/RTE1"/>
</dbReference>
<evidence type="ECO:0000313" key="2">
    <source>
        <dbReference type="EMBL" id="KAK6631087.1"/>
    </source>
</evidence>
<dbReference type="AlphaFoldDB" id="A0AAN8PID8"/>
<keyword evidence="1" id="KW-0812">Transmembrane</keyword>
<dbReference type="Pfam" id="PF05608">
    <property type="entry name" value="RTE1"/>
    <property type="match status" value="1"/>
</dbReference>
<accession>A0AAN8PID8</accession>